<comment type="subcellular location">
    <subcellularLocation>
        <location evidence="1">Nucleus</location>
        <location evidence="1">Nucleolus</location>
    </subcellularLocation>
    <subcellularLocation>
        <location evidence="2">Nucleus</location>
        <location evidence="2">Nucleoplasm</location>
    </subcellularLocation>
</comment>
<dbReference type="PANTHER" id="PTHR48103:SF2">
    <property type="entry name" value="MIDASIN"/>
    <property type="match status" value="1"/>
</dbReference>
<keyword evidence="5 9" id="KW-0547">Nucleotide-binding</keyword>
<accession>A0AAV3NPE9</accession>
<dbReference type="Pfam" id="PF17865">
    <property type="entry name" value="AAA_lid_5"/>
    <property type="match status" value="1"/>
</dbReference>
<feature type="domain" description="VWFA" evidence="12">
    <location>
        <begin position="4823"/>
        <end position="5025"/>
    </location>
</feature>
<name>A0AAV3NPE9_LITER</name>
<evidence type="ECO:0000256" key="6">
    <source>
        <dbReference type="ARBA" id="ARBA00022840"/>
    </source>
</evidence>
<evidence type="ECO:0000259" key="12">
    <source>
        <dbReference type="PROSITE" id="PS50234"/>
    </source>
</evidence>
<feature type="compositionally biased region" description="Polar residues" evidence="11">
    <location>
        <begin position="4481"/>
        <end position="4490"/>
    </location>
</feature>
<dbReference type="Pfam" id="PF07728">
    <property type="entry name" value="AAA_5"/>
    <property type="match status" value="7"/>
</dbReference>
<dbReference type="InterPro" id="IPR002035">
    <property type="entry name" value="VWF_A"/>
</dbReference>
<dbReference type="FunFam" id="3.40.50.300:FF:001368">
    <property type="entry name" value="Midasin"/>
    <property type="match status" value="1"/>
</dbReference>
<gene>
    <name evidence="13" type="ORF">LIER_02318</name>
</gene>
<feature type="compositionally biased region" description="Basic and acidic residues" evidence="11">
    <location>
        <begin position="4275"/>
        <end position="4297"/>
    </location>
</feature>
<dbReference type="PANTHER" id="PTHR48103">
    <property type="entry name" value="MIDASIN-RELATED"/>
    <property type="match status" value="1"/>
</dbReference>
<evidence type="ECO:0000256" key="8">
    <source>
        <dbReference type="ARBA" id="ARBA00023242"/>
    </source>
</evidence>
<dbReference type="FunFam" id="3.40.50.300:FF:000142">
    <property type="entry name" value="Midasin"/>
    <property type="match status" value="1"/>
</dbReference>
<dbReference type="InterPro" id="IPR041190">
    <property type="entry name" value="Midasin_AAA_lid_5"/>
</dbReference>
<dbReference type="GO" id="GO:0030687">
    <property type="term" value="C:preribosome, large subunit precursor"/>
    <property type="evidence" value="ECO:0007669"/>
    <property type="project" value="TreeGrafter"/>
</dbReference>
<feature type="compositionally biased region" description="Basic and acidic residues" evidence="11">
    <location>
        <begin position="4347"/>
        <end position="4375"/>
    </location>
</feature>
<dbReference type="Pfam" id="PF21108">
    <property type="entry name" value="MDN1_4th"/>
    <property type="match status" value="1"/>
</dbReference>
<comment type="similarity">
    <text evidence="3 9">Belongs to the midasin family.</text>
</comment>
<dbReference type="EMBL" id="BAABME010000248">
    <property type="protein sequence ID" value="GAA0141094.1"/>
    <property type="molecule type" value="Genomic_DNA"/>
</dbReference>
<dbReference type="CDD" id="cd00009">
    <property type="entry name" value="AAA"/>
    <property type="match status" value="2"/>
</dbReference>
<dbReference type="InterPro" id="IPR025662">
    <property type="entry name" value="Sigma_54_int_dom_ATP-bd_1"/>
</dbReference>
<evidence type="ECO:0000256" key="11">
    <source>
        <dbReference type="SAM" id="MobiDB-lite"/>
    </source>
</evidence>
<keyword evidence="10" id="KW-0175">Coiled coil</keyword>
<dbReference type="SUPFAM" id="SSF52540">
    <property type="entry name" value="P-loop containing nucleoside triphosphate hydrolases"/>
    <property type="match status" value="6"/>
</dbReference>
<dbReference type="PIRSF" id="PIRSF010340">
    <property type="entry name" value="Midasin"/>
    <property type="match status" value="1"/>
</dbReference>
<dbReference type="InterPro" id="IPR048617">
    <property type="entry name" value="MDN1_AAA_lid_4"/>
</dbReference>
<dbReference type="FunFam" id="3.40.50.410:FF:000114">
    <property type="entry name" value="Midasin"/>
    <property type="match status" value="1"/>
</dbReference>
<dbReference type="PROSITE" id="PS50234">
    <property type="entry name" value="VWFA"/>
    <property type="match status" value="1"/>
</dbReference>
<dbReference type="InterPro" id="IPR040848">
    <property type="entry name" value="AAA_lid_7"/>
</dbReference>
<keyword evidence="14" id="KW-1185">Reference proteome</keyword>
<comment type="caution">
    <text evidence="13">The sequence shown here is derived from an EMBL/GenBank/DDBJ whole genome shotgun (WGS) entry which is preliminary data.</text>
</comment>
<comment type="function">
    <text evidence="9">Nuclear chaperone required for maturation and nuclear export of pre-60S ribosome subunits.</text>
</comment>
<dbReference type="Gene3D" id="3.40.50.300">
    <property type="entry name" value="P-loop containing nucleotide triphosphate hydrolases"/>
    <property type="match status" value="7"/>
</dbReference>
<dbReference type="InterPro" id="IPR036465">
    <property type="entry name" value="vWFA_dom_sf"/>
</dbReference>
<keyword evidence="8 9" id="KW-0539">Nucleus</keyword>
<evidence type="ECO:0000256" key="4">
    <source>
        <dbReference type="ARBA" id="ARBA00017143"/>
    </source>
</evidence>
<feature type="region of interest" description="Disordered" evidence="11">
    <location>
        <begin position="4243"/>
        <end position="4571"/>
    </location>
</feature>
<feature type="region of interest" description="Disordered" evidence="11">
    <location>
        <begin position="4207"/>
        <end position="4231"/>
    </location>
</feature>
<evidence type="ECO:0000313" key="13">
    <source>
        <dbReference type="EMBL" id="GAA0141094.1"/>
    </source>
</evidence>
<dbReference type="InterPro" id="IPR003593">
    <property type="entry name" value="AAA+_ATPase"/>
</dbReference>
<dbReference type="Pfam" id="PF17867">
    <property type="entry name" value="AAA_lid_7"/>
    <property type="match status" value="3"/>
</dbReference>
<feature type="compositionally biased region" description="Polar residues" evidence="11">
    <location>
        <begin position="4207"/>
        <end position="4226"/>
    </location>
</feature>
<evidence type="ECO:0000256" key="5">
    <source>
        <dbReference type="ARBA" id="ARBA00022741"/>
    </source>
</evidence>
<dbReference type="InterPro" id="IPR011704">
    <property type="entry name" value="ATPase_dyneun-rel_AAA"/>
</dbReference>
<organism evidence="13 14">
    <name type="scientific">Lithospermum erythrorhizon</name>
    <name type="common">Purple gromwell</name>
    <name type="synonym">Lithospermum officinale var. erythrorhizon</name>
    <dbReference type="NCBI Taxonomy" id="34254"/>
    <lineage>
        <taxon>Eukaryota</taxon>
        <taxon>Viridiplantae</taxon>
        <taxon>Streptophyta</taxon>
        <taxon>Embryophyta</taxon>
        <taxon>Tracheophyta</taxon>
        <taxon>Spermatophyta</taxon>
        <taxon>Magnoliopsida</taxon>
        <taxon>eudicotyledons</taxon>
        <taxon>Gunneridae</taxon>
        <taxon>Pentapetalae</taxon>
        <taxon>asterids</taxon>
        <taxon>lamiids</taxon>
        <taxon>Boraginales</taxon>
        <taxon>Boraginaceae</taxon>
        <taxon>Boraginoideae</taxon>
        <taxon>Lithospermeae</taxon>
        <taxon>Lithospermum</taxon>
    </lineage>
</organism>
<evidence type="ECO:0000256" key="2">
    <source>
        <dbReference type="ARBA" id="ARBA00004642"/>
    </source>
</evidence>
<evidence type="ECO:0000256" key="1">
    <source>
        <dbReference type="ARBA" id="ARBA00004604"/>
    </source>
</evidence>
<evidence type="ECO:0000256" key="9">
    <source>
        <dbReference type="PIRNR" id="PIRNR010340"/>
    </source>
</evidence>
<feature type="compositionally biased region" description="Acidic residues" evidence="11">
    <location>
        <begin position="4246"/>
        <end position="4265"/>
    </location>
</feature>
<protein>
    <recommendedName>
        <fullName evidence="4 9">Midasin</fullName>
    </recommendedName>
</protein>
<feature type="coiled-coil region" evidence="10">
    <location>
        <begin position="3502"/>
        <end position="3554"/>
    </location>
</feature>
<evidence type="ECO:0000256" key="3">
    <source>
        <dbReference type="ARBA" id="ARBA00007188"/>
    </source>
</evidence>
<dbReference type="GO" id="GO:0005524">
    <property type="term" value="F:ATP binding"/>
    <property type="evidence" value="ECO:0007669"/>
    <property type="project" value="UniProtKB-KW"/>
</dbReference>
<reference evidence="13 14" key="1">
    <citation type="submission" date="2024-01" db="EMBL/GenBank/DDBJ databases">
        <title>The complete chloroplast genome sequence of Lithospermum erythrorhizon: insights into the phylogenetic relationship among Boraginaceae species and the maternal lineages of purple gromwells.</title>
        <authorList>
            <person name="Okada T."/>
            <person name="Watanabe K."/>
        </authorList>
    </citation>
    <scope>NUCLEOTIDE SEQUENCE [LARGE SCALE GENOMIC DNA]</scope>
</reference>
<keyword evidence="6 9" id="KW-0067">ATP-binding</keyword>
<sequence length="5038" mass="572739">MDEQMDGKMLLGSYVCTEKPGEFKWQPGSLTQAVHDGFWVVFEDIDKAPPDIQPILLPLLEGATTFMTGYGEAIRVNEGFRLFSTVVSSKLDLPHAIEGDTSAFGALWRRVAVRNSCTEDLLMVVHAWFPKLDPIAEKLIETFEKVNETSGTMASSSGNRFSLRDLLKWCKRINDLGTCFDGDVLPSYLLDRIYSEAIDVFASFTTRVEKRLVLMKEIARLLNVMAPETLYSVDKPTIEEHQMDIRIGRVTLPLAGPRAHLTEKKPFVEIHRSVHVLEKIACSVKYNEPVLLVGETGTGKTTLVQNLATRLGHKLTVVNLSQQSEAADLLGGFKPLNAQCVTYSVYLQDNEEFIHHLNKSVLEKNWKQLMDHCQKVLQKLEDIKKKGSGKKRKRSLSDDIWKAWEKFSSKLSSVRAQVSSSGMIFSFIEGAFVTALKNGEWILLDEVNLAPAETLQRIIGVIEDENGSLCLTERGDVDYINRHSNFRIFACMNPATDSGKRDLPYALRGKFTEYYVDDVLNDKDLMMFIHQFMGDNCSNLELVSKVMHFYKAARKQAEERLQDGANMKPQYSLRSLYRALEYMRMARKQFGFDKALYDGFYMFFSSLLNVPSAAVMKQLISSHLLGGKIPQSVPFHKYLTSVNCRDDGFLRSYVLTKSVEEHLSNLARAITVHRYPVLLQGPTSSGKTSLVQYLAAITGHEFVRINNHEHTDLQEYLGSYITDASGKLSFQEGALVRAVRDGSWIVLDELNLAPSDVLEALNRLLDDNRELFIPELNETIRAHPKFMLFATQNPPMMYGGRKILSRAFRNRFVEIHVEEIPDDELSTILEKRCQIPPSYAKKMIDVMKELQLHRQSSKIFAGKHGFITPRDLFRWANRFRIYGKCYDDLARDGYYLLAERLRNENEKKVVQQVLEKHLRVKLDTADIYKQNINFTAMNEGGDGIAKPSAGPLGFDKIIWTQSMRRLYFLVERCFELREPVLLVGETGGGKTTVCQMLSYYLSSELHILNCHQYTETSDFLGGFYPVRDRSSISSDFEQICKKLSSLKAVIHYSDDMIISSDINQASQTIAKLSAVISSYKQGLSSHPDVTEEKIHCIEHLVQNLDQLHKNWQTIFTWQDGPLLEAMKSGSMFLVDEISLADDSVLERLNSVLEPERKLSLAEKGGSYLECITAHPNFFLLATMNPGGDYGKKELSPALRNRFTEIWVPSVCEVDELKSIAVERLSSPHLRRIADVLLNFWEWFNQLGTGRILTVRDLLAWVSFINIAGPNLGPESSCIHGAFLVLLDGISLGTSVSKNEAADLRSKCSSFLVDKLKESQPSSNCTDISSLDVFGSAESRISDVSHNMQCENLFGIHPFYIEKGDRPLDDKGFKFDAPTTRRNALRVLRAMQLVKPVLLEGSPGVGKTSLIVALGKYSGHDVVRINLSEQTDMMDLLGSDLPVESDDGVQFAWSDGILLQAIKDGSWVLLDELNLAPQSVLEGLNAILDHRAEVFIPELGRRFKCPPSFRVFACQNPSSQGGGRKGLPKSFLNRFTKVYVDELVEDDYLSICRSLYPSIPESICQKLVEFNKLLYKDTMELHKFAHVGSPWEFNLRDILRSCQIIQGAPENLKLDCFLNTVYVQRMRTKADRQAVRNLYHSVFGSHAQRNLHPRVHVNPKYLVVGNVSLERNSSKATKKSVSELKLLPGQSHSLEAVAHVVKQQWLCILVGPASSGKTSIVRILSQLTGNVLNELNLSSTTEISELLGCFEQYNALRNYRIMVSRIERYINEYCSLKLKMSTEEFVKTEDLMSLWLLFLKNIGYNSPTNNTTSSIETSWMHYFEFIYDFIKVIERLRFDVDKSLLSWSREDHSDEDSDVDKSLRVSWSREDLSDVLKEIKKWDEDYKGRRYSIKFEWVAGLLIKAIENGEWIVFENANLCNPTVLDRINSLVEQSGEQSGSITINECGLVNGKPLILRPHSHFRMFLTVNPAYGEVSRAMRNRGVEIFMMHPYCQLDEKFSEHPFETELEEVKRFVIISGIPIGRLVNKMAEAHIYAKHEGAKIHVSITNLELSRWIQLFQRLVTNGNQALWSLQISWEHTYLSSLGEGSGKTIVARATLSYLTLSELSRFDSCQDSLLCTPGGWPSHLTLGDFVCYSRESSVRQNCIYVEFLGVLLASCSSSATVTALVPLFDMKRIYTLIFPKESMPKSFNDPIEFNSTLVRQMLMFSANWTVEQAVESDFEIYLLWFEKFKSQIRQSFFSHFIDVMKKIRQHPIWNQILQCRRELIEDGAIDEEQTPVPVLSTALVYLSLSGTGLNTGSLLKKSITAEGLLRRSLYQRALEGEFHYSEKTKVFQPILESLQTVEEKVLDLLVESPLFDDLFQLYSELFDHHLMLWNGVISSWSECLVVSIRALRKTFTKLEKHFPEVDNFLMKIQNFLRSSWSFRYDKSLLWAYGGHPPSPPNEDVYMKYSQVQNFWEKSWPRKTNLEEVGHIEGVLSINPVLRSLSLEGISLSSYMVGKDRENDLSVQKLEGMYQDLMQRLHFERSKLAEIVRATDQTNFEADMPACCSFSPDMFCKKAVYNTWIEAVPLIDSTSFFLDTEVVEKLSQVALLDVKDQYAALSDLSSLLKSALRMSSNFSSRPPTDFCPHQKILWTVGAGAEMEPKEGEISSFSLEMWLKWHKFLWTSTGNMVYSNDSDNQLPVWLFKPLKMLTVDRISQGTTAIRDYFEHRFKLKVTSSTLWEDNTKITNEYEFLLSAAQNVFKSIIHAHRKSFSDEIYAQIKSCFYSSFESIMTKENLSVLIFLLASSKHHTFSSLLDNFIKPVLHILYEECVISKSFGTVGCAWLLIGCMHYHLLICSDDLDPTVKYSIKYKHLMERIASLELENEVRETCVRLSGCFQLTEIDRKKKCQELQAEAKKLYRKVVFRSHPDKFKELKYECDEFREEKVSKILECIRVEETSSEVIRNLQETITSFIEGLSRKYPSYSDIVEPVQVALYEIKLGLSLIRSTSCEKTLKTSRYLNIESTLASVQSFMRFPGGPPAKAVSVDASSWQSKLSSSVVKMPTYIGREDWTLLEKLLLPSSNNVHAEETVSALQLKTDFLKNLLLKAMHNILIAHFMDNESFELFDEVFAEFGKSWMPMKLQLKDKENSDSQQFKFKPRAFRIEDIIEVDLSSLKNSIANEILLEWQESLQDEVSDEVTNKESVETPDDWHFLEGSLLRDMVDIYNKMFGTMSSSISQLQPSDGERESSFVGSYRLGVRMIEGLEGILTSGFDVRLLPEHLFLICLEHEHKFNLPYKSSQEYNFYKDPNAHSMAKLVGLLVNLKRKIMFLLKEWDSSDALQRVIDVIDMVLAIPMSTPLAKALSAVEFLLNRVTMLQETVAKFPLSDELEPIYILLSSWYKLEFGCWPALVDEVHTQFDVNAGKLWFPLYSVLRRTNSADTGAYIQATIQSLEDFIRMSCIGEFKKRLQLLLAFHRHIHCGQSRGCKNPFPYPAETKKVLYNTFGFYMQFMPIITNQIETNRRSIEQELKNFEKLCRWEHIDNYLAVERFKKTRKKLKKIIHKYSDQLNQPIMISLSQEAARRGINAQPLPGSNLLEVSCQHSLIDVGDQIEVLRSNRSPWLTDWEKKVDSVLQNLRLCNQSDIACFGTSFKDVKGLLCTIDGNIPPGFIGLPERRDQMWLTVGKLCNFVTTDCCELWTDEKRSLGKRRVFSDLLKLLSSYGLTRHRKSNVENESGVNQNSWVLQPSYDLQHLLMAPDANSSDDMGSCGLETEWRFANQYYFKGIASVHDLQQICSNFHKDFTLEQVQRPVSYLNHLMEIQQEQRVAAYGFSNQLKCLRECMWPLVNLFSSSNSIISLNCGECCYTQKQRAFLQCMWQQKQLLDSLFMMIHDECLLLQRVEDHHLDTCASVKDAAKLRIFIEKFVQDFKISKDSLDSHLLGCDRVVLVDKRATLHPSGVTEDMIQLVNHNFHLLKIFEESVRAFYMQEMSGGSVKRILLLHYDAIFEKVKSVAKELNAALQTSYSSEIILVQSNHIGESTTVLEAEFGEAVKRIYTHIADAFCWVTSRENVSGSSNESLGNITLWKDQFESDVAKLKLSSITDELEKIILDVGKLFDSPSIGISIQGHLKQLYLFLDMILALSDGLLHDFLIMHRMMSRITLVLADKLASLFAKGFGVVDDDQAGGGSQEQSKDACGIGLGDGTGLNDVSDQIEDEDQLVGSSVKQNENQDALTNTPSENVKGVEMGQDFEADTFSVSEDSEDDDSVIDGDQQLESDMGEVGANGETVDEKQCDNEDDENLKSTNEKHENTPSMKDSGISDMELRAKEDIDGTDDAQERNPQIEKEEVGGEGPDDMNDDNINKDEALTDSTKSEPDKQTQNSHEENGKGEPQSIEESMEGGDDGDTEPMECDGPEDVDSVEEDALEMQDGSAENEKHEEMSNSMDETSDAVETDKLEENGDRANQESDQGNNRKDIKEQKKDQQFGPSSLPEDNVQNVNQCGTQPKDDCEAASLQDLSAELMNGEGGEDHLAPLSGVPDTSKNENLRADNSQGKRTSKQSGTPLLQEESFPVNMQPNPCRSIGDALDGWKEKVKVSFDLEKSNMQESDDMMDEQADEYGYTAEFEKGTAQALGPATIEQTENNVKGSDLDKESGVAEREDHVTEMELDKEPSQTCSIRSTLNFHNDIERLDQITKQENEPEGFPTNHEPILSDSSAVPESFVSMKSYHSDEQMQMDQLSITDNEMGKANVFDVSGGMGDAAASLWRRYELTTSRLSQELAEQLRLVMEPTLANKLQGDYKTGKRINMKKVIPYIASHYRKDKIWLRRTRPNKRDYQVLIAVDDSRSMLENGCGSVATEALVTVCRAMSHLEVGNLAVASFGKKGNIRLLHDFDQPFTGEAGIKMISSLTFQQENTIVDEPVVDLLKYVNNKLDDAVINARLPSGDNPLQQFVLIIADGRFHEKENLRRYVRDTLSKKRMVAFLLLDSPSPKESIIDLKEAMFPRGGGVKWMKYLDSFPFPYYVVLRDIESLPRTLSDLLRQWFELMQHEKY</sequence>
<evidence type="ECO:0000256" key="10">
    <source>
        <dbReference type="SAM" id="Coils"/>
    </source>
</evidence>
<dbReference type="Proteomes" id="UP001454036">
    <property type="component" value="Unassembled WGS sequence"/>
</dbReference>
<dbReference type="GO" id="GO:0005654">
    <property type="term" value="C:nucleoplasm"/>
    <property type="evidence" value="ECO:0007669"/>
    <property type="project" value="UniProtKB-SubCell"/>
</dbReference>
<dbReference type="FunFam" id="3.40.50.300:FF:001861">
    <property type="entry name" value="Midasin"/>
    <property type="match status" value="1"/>
</dbReference>
<feature type="compositionally biased region" description="Basic and acidic residues" evidence="11">
    <location>
        <begin position="4439"/>
        <end position="4470"/>
    </location>
</feature>
<dbReference type="PROSITE" id="PS00675">
    <property type="entry name" value="SIGMA54_INTERACT_1"/>
    <property type="match status" value="1"/>
</dbReference>
<dbReference type="GO" id="GO:0000027">
    <property type="term" value="P:ribosomal large subunit assembly"/>
    <property type="evidence" value="ECO:0007669"/>
    <property type="project" value="InterPro"/>
</dbReference>
<dbReference type="InterPro" id="IPR012099">
    <property type="entry name" value="Midasin"/>
</dbReference>
<evidence type="ECO:0000256" key="7">
    <source>
        <dbReference type="ARBA" id="ARBA00023186"/>
    </source>
</evidence>
<dbReference type="SUPFAM" id="SSF53300">
    <property type="entry name" value="vWA-like"/>
    <property type="match status" value="1"/>
</dbReference>
<evidence type="ECO:0000313" key="14">
    <source>
        <dbReference type="Proteomes" id="UP001454036"/>
    </source>
</evidence>
<dbReference type="GO" id="GO:0016887">
    <property type="term" value="F:ATP hydrolysis activity"/>
    <property type="evidence" value="ECO:0007669"/>
    <property type="project" value="InterPro"/>
</dbReference>
<dbReference type="SMART" id="SM00382">
    <property type="entry name" value="AAA"/>
    <property type="match status" value="4"/>
</dbReference>
<dbReference type="InterPro" id="IPR027417">
    <property type="entry name" value="P-loop_NTPase"/>
</dbReference>
<feature type="compositionally biased region" description="Polar residues" evidence="11">
    <location>
        <begin position="4535"/>
        <end position="4550"/>
    </location>
</feature>
<dbReference type="GO" id="GO:0000055">
    <property type="term" value="P:ribosomal large subunit export from nucleus"/>
    <property type="evidence" value="ECO:0007669"/>
    <property type="project" value="TreeGrafter"/>
</dbReference>
<dbReference type="FunFam" id="3.40.50.300:FF:001384">
    <property type="entry name" value="Midasin"/>
    <property type="match status" value="1"/>
</dbReference>
<dbReference type="GO" id="GO:0005730">
    <property type="term" value="C:nucleolus"/>
    <property type="evidence" value="ECO:0007669"/>
    <property type="project" value="UniProtKB-SubCell"/>
</dbReference>
<feature type="compositionally biased region" description="Acidic residues" evidence="11">
    <location>
        <begin position="4383"/>
        <end position="4413"/>
    </location>
</feature>
<keyword evidence="7 9" id="KW-0143">Chaperone</keyword>
<feature type="compositionally biased region" description="Basic and acidic residues" evidence="11">
    <location>
        <begin position="4309"/>
        <end position="4335"/>
    </location>
</feature>
<proteinExistence type="inferred from homology"/>